<proteinExistence type="predicted"/>
<feature type="region of interest" description="Disordered" evidence="1">
    <location>
        <begin position="1"/>
        <end position="42"/>
    </location>
</feature>
<gene>
    <name evidence="2" type="ORF">RI108_05755</name>
</gene>
<evidence type="ECO:0000313" key="2">
    <source>
        <dbReference type="EMBL" id="WNC10925.1"/>
    </source>
</evidence>
<name>A0AAJ6M2I0_9PSED</name>
<sequence>MSKKGRSAGAQKRAQEIAKDMAKAEKRRKLEKERADAQRKKTAQLLRSGKLKLRKAKPKTGLFALFSSLPNQPAIRRIDVVTDQHTTIKKVQNQYRLEGDTGW</sequence>
<accession>A0AAJ6M2I0</accession>
<dbReference type="AlphaFoldDB" id="A0AAJ6M2I0"/>
<organism evidence="2 3">
    <name type="scientific">Pseudomonas coleopterorum</name>
    <dbReference type="NCBI Taxonomy" id="1605838"/>
    <lineage>
        <taxon>Bacteria</taxon>
        <taxon>Pseudomonadati</taxon>
        <taxon>Pseudomonadota</taxon>
        <taxon>Gammaproteobacteria</taxon>
        <taxon>Pseudomonadales</taxon>
        <taxon>Pseudomonadaceae</taxon>
        <taxon>Pseudomonas</taxon>
    </lineage>
</organism>
<reference evidence="2" key="1">
    <citation type="submission" date="2023-09" db="EMBL/GenBank/DDBJ databases">
        <title>First report of Pseudomonas coleopterorum DJ13 causing leaf spot on Rhododendron pulchrum Sweet in China.</title>
        <authorList>
            <person name="Zhang Y."/>
        </authorList>
    </citation>
    <scope>NUCLEOTIDE SEQUENCE</scope>
    <source>
        <strain evidence="2">DJ13</strain>
    </source>
</reference>
<dbReference type="Proteomes" id="UP001258207">
    <property type="component" value="Chromosome"/>
</dbReference>
<evidence type="ECO:0000313" key="3">
    <source>
        <dbReference type="Proteomes" id="UP001258207"/>
    </source>
</evidence>
<protein>
    <submittedName>
        <fullName evidence="2">Uncharacterized protein</fullName>
    </submittedName>
</protein>
<dbReference type="EMBL" id="CP134081">
    <property type="protein sequence ID" value="WNC10925.1"/>
    <property type="molecule type" value="Genomic_DNA"/>
</dbReference>
<dbReference type="RefSeq" id="WP_310792566.1">
    <property type="nucleotide sequence ID" value="NZ_CP134081.1"/>
</dbReference>
<feature type="compositionally biased region" description="Basic and acidic residues" evidence="1">
    <location>
        <begin position="13"/>
        <end position="39"/>
    </location>
</feature>
<evidence type="ECO:0000256" key="1">
    <source>
        <dbReference type="SAM" id="MobiDB-lite"/>
    </source>
</evidence>